<dbReference type="SMART" id="SM00276">
    <property type="entry name" value="GLECT"/>
    <property type="match status" value="1"/>
</dbReference>
<sequence length="108" mass="12326">MEEQDGEKNKLTERIAPGQTLIVKGKTLDDARRFDIGLHRDNPDFNGGDIPLYIGVCFEKGKLAFNTFSNNSWGKKEKQKLPFKKGHPFDIRIRAHDNKFVIYCDGVS</sequence>
<feature type="domain" description="Galectin" evidence="3">
    <location>
        <begin position="7"/>
        <end position="108"/>
    </location>
</feature>
<dbReference type="InterPro" id="IPR013320">
    <property type="entry name" value="ConA-like_dom_sf"/>
</dbReference>
<protein>
    <recommendedName>
        <fullName evidence="2">Galectin</fullName>
    </recommendedName>
</protein>
<name>A0A915Q5X6_9BILA</name>
<dbReference type="GO" id="GO:0030246">
    <property type="term" value="F:carbohydrate binding"/>
    <property type="evidence" value="ECO:0007669"/>
    <property type="project" value="UniProtKB-UniRule"/>
</dbReference>
<dbReference type="PANTHER" id="PTHR11346">
    <property type="entry name" value="GALECTIN"/>
    <property type="match status" value="1"/>
</dbReference>
<dbReference type="Gene3D" id="2.60.120.200">
    <property type="match status" value="1"/>
</dbReference>
<dbReference type="SMART" id="SM00908">
    <property type="entry name" value="Gal-bind_lectin"/>
    <property type="match status" value="1"/>
</dbReference>
<dbReference type="WBParaSite" id="sdigi.contig659.g9396.t1">
    <property type="protein sequence ID" value="sdigi.contig659.g9396.t1"/>
    <property type="gene ID" value="sdigi.contig659.g9396"/>
</dbReference>
<evidence type="ECO:0000256" key="2">
    <source>
        <dbReference type="RuleBase" id="RU102079"/>
    </source>
</evidence>
<dbReference type="AlphaFoldDB" id="A0A915Q5X6"/>
<evidence type="ECO:0000256" key="1">
    <source>
        <dbReference type="ARBA" id="ARBA00022734"/>
    </source>
</evidence>
<dbReference type="PANTHER" id="PTHR11346:SF176">
    <property type="entry name" value="32 KDA BETA-GALACTOSIDE-BINDING LECTIN LEC-3"/>
    <property type="match status" value="1"/>
</dbReference>
<dbReference type="InterPro" id="IPR001079">
    <property type="entry name" value="Galectin_CRD"/>
</dbReference>
<keyword evidence="4" id="KW-1185">Reference proteome</keyword>
<dbReference type="SUPFAM" id="SSF49899">
    <property type="entry name" value="Concanavalin A-like lectins/glucanases"/>
    <property type="match status" value="1"/>
</dbReference>
<dbReference type="PROSITE" id="PS51304">
    <property type="entry name" value="GALECTIN"/>
    <property type="match status" value="1"/>
</dbReference>
<reference evidence="5" key="1">
    <citation type="submission" date="2022-11" db="UniProtKB">
        <authorList>
            <consortium name="WormBaseParasite"/>
        </authorList>
    </citation>
    <scope>IDENTIFICATION</scope>
</reference>
<evidence type="ECO:0000313" key="5">
    <source>
        <dbReference type="WBParaSite" id="sdigi.contig659.g9396.t1"/>
    </source>
</evidence>
<evidence type="ECO:0000313" key="4">
    <source>
        <dbReference type="Proteomes" id="UP000887581"/>
    </source>
</evidence>
<accession>A0A915Q5X6</accession>
<proteinExistence type="predicted"/>
<dbReference type="Proteomes" id="UP000887581">
    <property type="component" value="Unplaced"/>
</dbReference>
<dbReference type="Pfam" id="PF00337">
    <property type="entry name" value="Gal-bind_lectin"/>
    <property type="match status" value="1"/>
</dbReference>
<dbReference type="GO" id="GO:0016936">
    <property type="term" value="F:galactoside binding"/>
    <property type="evidence" value="ECO:0007669"/>
    <property type="project" value="TreeGrafter"/>
</dbReference>
<dbReference type="InterPro" id="IPR044156">
    <property type="entry name" value="Galectin-like"/>
</dbReference>
<organism evidence="4 5">
    <name type="scientific">Setaria digitata</name>
    <dbReference type="NCBI Taxonomy" id="48799"/>
    <lineage>
        <taxon>Eukaryota</taxon>
        <taxon>Metazoa</taxon>
        <taxon>Ecdysozoa</taxon>
        <taxon>Nematoda</taxon>
        <taxon>Chromadorea</taxon>
        <taxon>Rhabditida</taxon>
        <taxon>Spirurina</taxon>
        <taxon>Spiruromorpha</taxon>
        <taxon>Filarioidea</taxon>
        <taxon>Setariidae</taxon>
        <taxon>Setaria</taxon>
    </lineage>
</organism>
<keyword evidence="1 2" id="KW-0430">Lectin</keyword>
<dbReference type="CDD" id="cd00070">
    <property type="entry name" value="GLECT"/>
    <property type="match status" value="1"/>
</dbReference>
<evidence type="ECO:0000259" key="3">
    <source>
        <dbReference type="PROSITE" id="PS51304"/>
    </source>
</evidence>